<evidence type="ECO:0000313" key="2">
    <source>
        <dbReference type="Proteomes" id="UP000638560"/>
    </source>
</evidence>
<accession>A0ABS0GNJ1</accession>
<dbReference type="RefSeq" id="WP_196199345.1">
    <property type="nucleotide sequence ID" value="NZ_JADPUN010000035.1"/>
</dbReference>
<organism evidence="1 2">
    <name type="scientific">Plantactinospora alkalitolerans</name>
    <dbReference type="NCBI Taxonomy" id="2789879"/>
    <lineage>
        <taxon>Bacteria</taxon>
        <taxon>Bacillati</taxon>
        <taxon>Actinomycetota</taxon>
        <taxon>Actinomycetes</taxon>
        <taxon>Micromonosporales</taxon>
        <taxon>Micromonosporaceae</taxon>
        <taxon>Plantactinospora</taxon>
    </lineage>
</organism>
<proteinExistence type="predicted"/>
<dbReference type="Proteomes" id="UP000638560">
    <property type="component" value="Unassembled WGS sequence"/>
</dbReference>
<protein>
    <submittedName>
        <fullName evidence="1">Uncharacterized protein</fullName>
    </submittedName>
</protein>
<keyword evidence="2" id="KW-1185">Reference proteome</keyword>
<dbReference type="EMBL" id="JADPUN010000035">
    <property type="protein sequence ID" value="MBF9127666.1"/>
    <property type="molecule type" value="Genomic_DNA"/>
</dbReference>
<evidence type="ECO:0000313" key="1">
    <source>
        <dbReference type="EMBL" id="MBF9127666.1"/>
    </source>
</evidence>
<gene>
    <name evidence="1" type="ORF">I0C86_01440</name>
</gene>
<comment type="caution">
    <text evidence="1">The sequence shown here is derived from an EMBL/GenBank/DDBJ whole genome shotgun (WGS) entry which is preliminary data.</text>
</comment>
<reference evidence="1 2" key="1">
    <citation type="submission" date="2020-11" db="EMBL/GenBank/DDBJ databases">
        <title>A novel isolate from a Black sea contaminated sediment with potential to produce alkanes: Plantactinospora alkalitolerans sp. nov.</title>
        <authorList>
            <person name="Carro L."/>
            <person name="Veyisoglu A."/>
            <person name="Guven K."/>
            <person name="Schumann P."/>
            <person name="Klenk H.-P."/>
            <person name="Sahin N."/>
        </authorList>
    </citation>
    <scope>NUCLEOTIDE SEQUENCE [LARGE SCALE GENOMIC DNA]</scope>
    <source>
        <strain evidence="1 2">S1510</strain>
    </source>
</reference>
<sequence>MELVAHRVGRLCSQASGGQLREYAQRFGAVDVLDRITDAVAHGRVDRQLAEDLDRLDSAFARNGVDGLTTGNRGFETWRGGGGHPAIAVWACPGRQSCTQAVPLGNGDPPVCALTGLPYVETRITL</sequence>
<name>A0ABS0GNJ1_9ACTN</name>